<name>A0A506QMM7_9GAMM</name>
<dbReference type="AlphaFoldDB" id="A0A506QMM7"/>
<accession>A0A506QMM7</accession>
<evidence type="ECO:0000313" key="2">
    <source>
        <dbReference type="Proteomes" id="UP000317747"/>
    </source>
</evidence>
<dbReference type="EMBL" id="VHJA01000030">
    <property type="protein sequence ID" value="TPV47541.1"/>
    <property type="molecule type" value="Genomic_DNA"/>
</dbReference>
<dbReference type="Proteomes" id="UP000317747">
    <property type="component" value="Unassembled WGS sequence"/>
</dbReference>
<proteinExistence type="predicted"/>
<evidence type="ECO:0000313" key="1">
    <source>
        <dbReference type="EMBL" id="TPV47541.1"/>
    </source>
</evidence>
<protein>
    <submittedName>
        <fullName evidence="1">Uncharacterized protein</fullName>
    </submittedName>
</protein>
<organism evidence="1 2">
    <name type="scientific">Pantoea deleyi</name>
    <dbReference type="NCBI Taxonomy" id="470932"/>
    <lineage>
        <taxon>Bacteria</taxon>
        <taxon>Pseudomonadati</taxon>
        <taxon>Pseudomonadota</taxon>
        <taxon>Gammaproteobacteria</taxon>
        <taxon>Enterobacterales</taxon>
        <taxon>Erwiniaceae</taxon>
        <taxon>Pantoea</taxon>
    </lineage>
</organism>
<sequence length="65" mass="7108">MDDESVDDAIAACRLLFGQAVLEILAEDKPLTRDAISENIERMFNGIPSEPVMKLAISLLTKSSD</sequence>
<reference evidence="1 2" key="1">
    <citation type="submission" date="2019-06" db="EMBL/GenBank/DDBJ databases">
        <title>Taxogenomics and systematics of the genus Pantoea.</title>
        <authorList>
            <person name="Tambong J.T."/>
        </authorList>
    </citation>
    <scope>NUCLEOTIDE SEQUENCE [LARGE SCALE GENOMIC DNA]</scope>
    <source>
        <strain evidence="1 2">LMG 24200</strain>
    </source>
</reference>
<dbReference type="OrthoDB" id="6547786at2"/>
<gene>
    <name evidence="1" type="ORF">FJW01_03835</name>
</gene>
<comment type="caution">
    <text evidence="1">The sequence shown here is derived from an EMBL/GenBank/DDBJ whole genome shotgun (WGS) entry which is preliminary data.</text>
</comment>
<keyword evidence="2" id="KW-1185">Reference proteome</keyword>